<comment type="similarity">
    <text evidence="5">Belongs to the GART family.</text>
</comment>
<dbReference type="Gene3D" id="3.40.50.170">
    <property type="entry name" value="Formyl transferase, N-terminal domain"/>
    <property type="match status" value="1"/>
</dbReference>
<dbReference type="GO" id="GO:0006189">
    <property type="term" value="P:'de novo' IMP biosynthetic process"/>
    <property type="evidence" value="ECO:0007669"/>
    <property type="project" value="InterPro"/>
</dbReference>
<name>A0A9X9S6G2_METOG</name>
<evidence type="ECO:0000256" key="3">
    <source>
        <dbReference type="ARBA" id="ARBA00022679"/>
    </source>
</evidence>
<evidence type="ECO:0000256" key="6">
    <source>
        <dbReference type="ARBA" id="ARBA00041324"/>
    </source>
</evidence>
<reference evidence="10" key="1">
    <citation type="submission" date="2022-11" db="EMBL/GenBank/DDBJ databases">
        <title>Complete genome sequence of Methanogenium organophilum DSM 3596.</title>
        <authorList>
            <person name="Chen S.-C."/>
            <person name="Lai S.-J."/>
            <person name="You Y.-T."/>
        </authorList>
    </citation>
    <scope>NUCLEOTIDE SEQUENCE</scope>
    <source>
        <strain evidence="10">DSM 3596</strain>
    </source>
</reference>
<evidence type="ECO:0000256" key="1">
    <source>
        <dbReference type="ARBA" id="ARBA00005054"/>
    </source>
</evidence>
<dbReference type="AlphaFoldDB" id="A0A9X9S6G2"/>
<protein>
    <recommendedName>
        <fullName evidence="2">phosphoribosylglycinamide formyltransferase 1</fullName>
        <ecNumber evidence="2">2.1.2.2</ecNumber>
    </recommendedName>
    <alternativeName>
        <fullName evidence="7">5'-phosphoribosylglycinamide transformylase</fullName>
    </alternativeName>
    <alternativeName>
        <fullName evidence="6">GAR transformylase</fullName>
    </alternativeName>
</protein>
<dbReference type="InterPro" id="IPR001555">
    <property type="entry name" value="GART_AS"/>
</dbReference>
<dbReference type="Proteomes" id="UP001163096">
    <property type="component" value="Chromosome"/>
</dbReference>
<proteinExistence type="inferred from homology"/>
<keyword evidence="11" id="KW-1185">Reference proteome</keyword>
<evidence type="ECO:0000256" key="2">
    <source>
        <dbReference type="ARBA" id="ARBA00012254"/>
    </source>
</evidence>
<dbReference type="CDD" id="cd08645">
    <property type="entry name" value="FMT_core_GART"/>
    <property type="match status" value="1"/>
</dbReference>
<evidence type="ECO:0000256" key="5">
    <source>
        <dbReference type="ARBA" id="ARBA00038440"/>
    </source>
</evidence>
<keyword evidence="3 10" id="KW-0808">Transferase</keyword>
<feature type="domain" description="Formyl transferase N-terminal" evidence="9">
    <location>
        <begin position="2"/>
        <end position="182"/>
    </location>
</feature>
<dbReference type="PROSITE" id="PS00373">
    <property type="entry name" value="GART"/>
    <property type="match status" value="1"/>
</dbReference>
<keyword evidence="4" id="KW-0658">Purine biosynthesis</keyword>
<organism evidence="10 11">
    <name type="scientific">Methanogenium organophilum</name>
    <dbReference type="NCBI Taxonomy" id="2199"/>
    <lineage>
        <taxon>Archaea</taxon>
        <taxon>Methanobacteriati</taxon>
        <taxon>Methanobacteriota</taxon>
        <taxon>Stenosarchaea group</taxon>
        <taxon>Methanomicrobia</taxon>
        <taxon>Methanomicrobiales</taxon>
        <taxon>Methanomicrobiaceae</taxon>
        <taxon>Methanogenium</taxon>
    </lineage>
</organism>
<dbReference type="Pfam" id="PF00551">
    <property type="entry name" value="Formyl_trans_N"/>
    <property type="match status" value="1"/>
</dbReference>
<dbReference type="FunFam" id="3.40.50.170:FF:000007">
    <property type="entry name" value="Phosphoribosylglycinamide formyltransferase"/>
    <property type="match status" value="1"/>
</dbReference>
<evidence type="ECO:0000313" key="11">
    <source>
        <dbReference type="Proteomes" id="UP001163096"/>
    </source>
</evidence>
<dbReference type="HAMAP" id="MF_01930">
    <property type="entry name" value="PurN"/>
    <property type="match status" value="1"/>
</dbReference>
<evidence type="ECO:0000256" key="8">
    <source>
        <dbReference type="ARBA" id="ARBA00047664"/>
    </source>
</evidence>
<comment type="pathway">
    <text evidence="1">Purine metabolism; IMP biosynthesis via de novo pathway; N(2)-formyl-N(1)-(5-phospho-D-ribosyl)glycinamide from N(1)-(5-phospho-D-ribosyl)glycinamide (10-formyl THF route): step 1/1.</text>
</comment>
<dbReference type="InterPro" id="IPR004607">
    <property type="entry name" value="GART"/>
</dbReference>
<dbReference type="InterPro" id="IPR036477">
    <property type="entry name" value="Formyl_transf_N_sf"/>
</dbReference>
<evidence type="ECO:0000259" key="9">
    <source>
        <dbReference type="Pfam" id="PF00551"/>
    </source>
</evidence>
<evidence type="ECO:0000256" key="7">
    <source>
        <dbReference type="ARBA" id="ARBA00041682"/>
    </source>
</evidence>
<dbReference type="GO" id="GO:0005829">
    <property type="term" value="C:cytosol"/>
    <property type="evidence" value="ECO:0007669"/>
    <property type="project" value="TreeGrafter"/>
</dbReference>
<dbReference type="NCBIfam" id="TIGR00639">
    <property type="entry name" value="PurN"/>
    <property type="match status" value="1"/>
</dbReference>
<dbReference type="EC" id="2.1.2.2" evidence="2"/>
<dbReference type="KEGG" id="mou:OU421_09850"/>
<dbReference type="InterPro" id="IPR002376">
    <property type="entry name" value="Formyl_transf_N"/>
</dbReference>
<dbReference type="GeneID" id="76835406"/>
<dbReference type="PANTHER" id="PTHR43369:SF2">
    <property type="entry name" value="PHOSPHORIBOSYLGLYCINAMIDE FORMYLTRANSFERASE"/>
    <property type="match status" value="1"/>
</dbReference>
<accession>A0A9X9S6G2</accession>
<dbReference type="GO" id="GO:0004644">
    <property type="term" value="F:phosphoribosylglycinamide formyltransferase activity"/>
    <property type="evidence" value="ECO:0007669"/>
    <property type="project" value="UniProtKB-EC"/>
</dbReference>
<sequence>MKRIAVLASGRGSNFQAIIDKVSDGTIPAEIVCLITDNPSAYAIERAGNHNIPVSVISFSDYPDREQYNQALEKTMIKCGADLFVLAGYMRLLKPETVRTFSGKMINIHPALLPSFSGLHAQKQALDYGVKIAGCTVHFVDEGMDTGPIILQSPVVVLNNDTEDSLAERIMEFEHQALPHAVKLFCEDRLEIDGRRVIVHDTPSE</sequence>
<evidence type="ECO:0000256" key="4">
    <source>
        <dbReference type="ARBA" id="ARBA00022755"/>
    </source>
</evidence>
<gene>
    <name evidence="10" type="primary">purN</name>
    <name evidence="10" type="ORF">OU421_09850</name>
</gene>
<dbReference type="RefSeq" id="WP_268187901.1">
    <property type="nucleotide sequence ID" value="NZ_CP113361.1"/>
</dbReference>
<dbReference type="PANTHER" id="PTHR43369">
    <property type="entry name" value="PHOSPHORIBOSYLGLYCINAMIDE FORMYLTRANSFERASE"/>
    <property type="match status" value="1"/>
</dbReference>
<dbReference type="EMBL" id="CP113361">
    <property type="protein sequence ID" value="WAI02598.1"/>
    <property type="molecule type" value="Genomic_DNA"/>
</dbReference>
<dbReference type="SUPFAM" id="SSF53328">
    <property type="entry name" value="Formyltransferase"/>
    <property type="match status" value="1"/>
</dbReference>
<evidence type="ECO:0000313" key="10">
    <source>
        <dbReference type="EMBL" id="WAI02598.1"/>
    </source>
</evidence>
<comment type="catalytic activity">
    <reaction evidence="8">
        <text>N(1)-(5-phospho-beta-D-ribosyl)glycinamide + (6R)-10-formyltetrahydrofolate = N(2)-formyl-N(1)-(5-phospho-beta-D-ribosyl)glycinamide + (6S)-5,6,7,8-tetrahydrofolate + H(+)</text>
        <dbReference type="Rhea" id="RHEA:15053"/>
        <dbReference type="ChEBI" id="CHEBI:15378"/>
        <dbReference type="ChEBI" id="CHEBI:57453"/>
        <dbReference type="ChEBI" id="CHEBI:143788"/>
        <dbReference type="ChEBI" id="CHEBI:147286"/>
        <dbReference type="ChEBI" id="CHEBI:195366"/>
        <dbReference type="EC" id="2.1.2.2"/>
    </reaction>
</comment>